<protein>
    <submittedName>
        <fullName evidence="1">Uncharacterized protein</fullName>
    </submittedName>
</protein>
<sequence length="63" mass="7048">GCSSNGNLPGDTMTSTDSKKYCHEVLNGKMPIQFIAMCMNQALYTYTLPSLCSKSVYWMLDEE</sequence>
<organism evidence="1 2">
    <name type="scientific">Halocaridina rubra</name>
    <name type="common">Hawaiian red shrimp</name>
    <dbReference type="NCBI Taxonomy" id="373956"/>
    <lineage>
        <taxon>Eukaryota</taxon>
        <taxon>Metazoa</taxon>
        <taxon>Ecdysozoa</taxon>
        <taxon>Arthropoda</taxon>
        <taxon>Crustacea</taxon>
        <taxon>Multicrustacea</taxon>
        <taxon>Malacostraca</taxon>
        <taxon>Eumalacostraca</taxon>
        <taxon>Eucarida</taxon>
        <taxon>Decapoda</taxon>
        <taxon>Pleocyemata</taxon>
        <taxon>Caridea</taxon>
        <taxon>Atyoidea</taxon>
        <taxon>Atyidae</taxon>
        <taxon>Halocaridina</taxon>
    </lineage>
</organism>
<reference evidence="1 2" key="1">
    <citation type="submission" date="2023-11" db="EMBL/GenBank/DDBJ databases">
        <title>Halocaridina rubra genome assembly.</title>
        <authorList>
            <person name="Smith C."/>
        </authorList>
    </citation>
    <scope>NUCLEOTIDE SEQUENCE [LARGE SCALE GENOMIC DNA]</scope>
    <source>
        <strain evidence="1">EP-1</strain>
        <tissue evidence="1">Whole</tissue>
    </source>
</reference>
<dbReference type="AlphaFoldDB" id="A0AAN8XDR1"/>
<keyword evidence="2" id="KW-1185">Reference proteome</keyword>
<comment type="caution">
    <text evidence="1">The sequence shown here is derived from an EMBL/GenBank/DDBJ whole genome shotgun (WGS) entry which is preliminary data.</text>
</comment>
<name>A0AAN8XDR1_HALRR</name>
<dbReference type="Proteomes" id="UP001381693">
    <property type="component" value="Unassembled WGS sequence"/>
</dbReference>
<evidence type="ECO:0000313" key="1">
    <source>
        <dbReference type="EMBL" id="KAK7078568.1"/>
    </source>
</evidence>
<dbReference type="EMBL" id="JAXCGZ010007767">
    <property type="protein sequence ID" value="KAK7078568.1"/>
    <property type="molecule type" value="Genomic_DNA"/>
</dbReference>
<gene>
    <name evidence="1" type="ORF">SK128_003367</name>
</gene>
<evidence type="ECO:0000313" key="2">
    <source>
        <dbReference type="Proteomes" id="UP001381693"/>
    </source>
</evidence>
<proteinExistence type="predicted"/>
<accession>A0AAN8XDR1</accession>
<feature type="non-terminal residue" evidence="1">
    <location>
        <position position="1"/>
    </location>
</feature>
<feature type="non-terminal residue" evidence="1">
    <location>
        <position position="63"/>
    </location>
</feature>